<protein>
    <submittedName>
        <fullName evidence="1">Prenyltransferase/squalene oxidase-like repeat protein</fullName>
    </submittedName>
</protein>
<keyword evidence="2" id="KW-1185">Reference proteome</keyword>
<gene>
    <name evidence="1" type="ORF">EI77_02192</name>
</gene>
<dbReference type="InterPro" id="IPR008930">
    <property type="entry name" value="Terpenoid_cyclase/PrenylTrfase"/>
</dbReference>
<dbReference type="OrthoDB" id="9784836at2"/>
<evidence type="ECO:0000313" key="1">
    <source>
        <dbReference type="EMBL" id="TDU71074.1"/>
    </source>
</evidence>
<organism evidence="1 2">
    <name type="scientific">Prosthecobacter fusiformis</name>
    <dbReference type="NCBI Taxonomy" id="48464"/>
    <lineage>
        <taxon>Bacteria</taxon>
        <taxon>Pseudomonadati</taxon>
        <taxon>Verrucomicrobiota</taxon>
        <taxon>Verrucomicrobiia</taxon>
        <taxon>Verrucomicrobiales</taxon>
        <taxon>Verrucomicrobiaceae</taxon>
        <taxon>Prosthecobacter</taxon>
    </lineage>
</organism>
<proteinExistence type="predicted"/>
<dbReference type="Gene3D" id="1.50.10.20">
    <property type="match status" value="1"/>
</dbReference>
<accession>A0A4R7RYQ4</accession>
<dbReference type="Gene3D" id="2.30.30.700">
    <property type="entry name" value="SLA1 homology domain 1"/>
    <property type="match status" value="1"/>
</dbReference>
<reference evidence="1 2" key="1">
    <citation type="submission" date="2019-03" db="EMBL/GenBank/DDBJ databases">
        <title>Genomic Encyclopedia of Archaeal and Bacterial Type Strains, Phase II (KMG-II): from individual species to whole genera.</title>
        <authorList>
            <person name="Goeker M."/>
        </authorList>
    </citation>
    <scope>NUCLEOTIDE SEQUENCE [LARGE SCALE GENOMIC DNA]</scope>
    <source>
        <strain evidence="1 2">ATCC 25309</strain>
    </source>
</reference>
<comment type="caution">
    <text evidence="1">The sequence shown here is derived from an EMBL/GenBank/DDBJ whole genome shotgun (WGS) entry which is preliminary data.</text>
</comment>
<keyword evidence="1" id="KW-0808">Transferase</keyword>
<dbReference type="Proteomes" id="UP000295662">
    <property type="component" value="Unassembled WGS sequence"/>
</dbReference>
<dbReference type="AlphaFoldDB" id="A0A4R7RYQ4"/>
<evidence type="ECO:0000313" key="2">
    <source>
        <dbReference type="Proteomes" id="UP000295662"/>
    </source>
</evidence>
<sequence length="450" mass="49521">MKRRLLSLVLLIMSTFPSGILAEMRTWTNLSGQTLQAEMLGVDIASKLLRLRRADGQEFSIPIGTLNAADVAYAAERWKVMQAAGPNMSLVPALQNLPPRYASRCSDQARLARLKAHGGNEQVEEAVKRSLAWLKTQQNPDGSWGALRLTMTGHTAFVLQCFTGHCETPDSPNYGDTVMKAALYLIQKGQSDTHGILASDSKSNVGAYEHALATTALGELYVLTNKGTTVIPGLKETFQKAVQITLARQGAEGSWDYFTKQLADGEPVSQRGDLSLTHWLHQSLLVARESALPVPGLDKGIKKVVEYLESVQTKEGGFGNQNKDAHYNQWHLSGGAILGVQTLGTNSSAEASKGIRFLRDFLEKEPLDWDTRCNLYSWAGYTPAFFHAGGDHWNFYQAQWLPEMLSAQLPDGSFKLGKADWPASAAIADVYRQALSTLQLQVFYRYSNVP</sequence>
<name>A0A4R7RYQ4_9BACT</name>
<dbReference type="EMBL" id="SOCA01000003">
    <property type="protein sequence ID" value="TDU71074.1"/>
    <property type="molecule type" value="Genomic_DNA"/>
</dbReference>
<dbReference type="GO" id="GO:0016740">
    <property type="term" value="F:transferase activity"/>
    <property type="evidence" value="ECO:0007669"/>
    <property type="project" value="UniProtKB-KW"/>
</dbReference>
<dbReference type="SUPFAM" id="SSF48239">
    <property type="entry name" value="Terpenoid cyclases/Protein prenyltransferases"/>
    <property type="match status" value="1"/>
</dbReference>